<dbReference type="STRING" id="504805.SAMN05421505_105190"/>
<gene>
    <name evidence="1" type="ORF">SAMN05421505_105190</name>
</gene>
<evidence type="ECO:0000313" key="1">
    <source>
        <dbReference type="EMBL" id="SDG56686.1"/>
    </source>
</evidence>
<proteinExistence type="predicted"/>
<protein>
    <submittedName>
        <fullName evidence="1">Uncharacterized protein</fullName>
    </submittedName>
</protein>
<sequence length="53" mass="6366">MTRRLRGPRSHTPSAVVRRRSLLVFTEGEKTETIYIQHWHRRHRDRVIVTVSS</sequence>
<reference evidence="1 2" key="1">
    <citation type="submission" date="2016-10" db="EMBL/GenBank/DDBJ databases">
        <authorList>
            <person name="de Groot N.N."/>
        </authorList>
    </citation>
    <scope>NUCLEOTIDE SEQUENCE [LARGE SCALE GENOMIC DNA]</scope>
    <source>
        <strain evidence="1 2">CPCC 201354</strain>
    </source>
</reference>
<accession>A0A1G7VA64</accession>
<dbReference type="Proteomes" id="UP000198923">
    <property type="component" value="Unassembled WGS sequence"/>
</dbReference>
<name>A0A1G7VA64_9ACTN</name>
<keyword evidence="2" id="KW-1185">Reference proteome</keyword>
<organism evidence="1 2">
    <name type="scientific">Sinosporangium album</name>
    <dbReference type="NCBI Taxonomy" id="504805"/>
    <lineage>
        <taxon>Bacteria</taxon>
        <taxon>Bacillati</taxon>
        <taxon>Actinomycetota</taxon>
        <taxon>Actinomycetes</taxon>
        <taxon>Streptosporangiales</taxon>
        <taxon>Streptosporangiaceae</taxon>
        <taxon>Sinosporangium</taxon>
    </lineage>
</organism>
<dbReference type="RefSeq" id="WP_143020164.1">
    <property type="nucleotide sequence ID" value="NZ_FNCN01000005.1"/>
</dbReference>
<dbReference type="EMBL" id="FNCN01000005">
    <property type="protein sequence ID" value="SDG56686.1"/>
    <property type="molecule type" value="Genomic_DNA"/>
</dbReference>
<dbReference type="AlphaFoldDB" id="A0A1G7VA64"/>
<evidence type="ECO:0000313" key="2">
    <source>
        <dbReference type="Proteomes" id="UP000198923"/>
    </source>
</evidence>